<protein>
    <recommendedName>
        <fullName evidence="5">Sec-independent protein translocase protein TatC</fullName>
    </recommendedName>
</protein>
<dbReference type="EMBL" id="LUKF01000001">
    <property type="protein sequence ID" value="KYG70825.1"/>
    <property type="molecule type" value="Genomic_DNA"/>
</dbReference>
<feature type="transmembrane region" description="Helical" evidence="5">
    <location>
        <begin position="77"/>
        <end position="98"/>
    </location>
</feature>
<comment type="caution">
    <text evidence="6">The sequence shown here is derived from an EMBL/GenBank/DDBJ whole genome shotgun (WGS) entry which is preliminary data.</text>
</comment>
<evidence type="ECO:0000256" key="2">
    <source>
        <dbReference type="ARBA" id="ARBA00022692"/>
    </source>
</evidence>
<organism evidence="6 7">
    <name type="scientific">Bdellovibrio bacteriovorus</name>
    <dbReference type="NCBI Taxonomy" id="959"/>
    <lineage>
        <taxon>Bacteria</taxon>
        <taxon>Pseudomonadati</taxon>
        <taxon>Bdellovibrionota</taxon>
        <taxon>Bdellovibrionia</taxon>
        <taxon>Bdellovibrionales</taxon>
        <taxon>Pseudobdellovibrionaceae</taxon>
        <taxon>Bdellovibrio</taxon>
    </lineage>
</organism>
<dbReference type="OrthoDB" id="5291141at2"/>
<dbReference type="AlphaFoldDB" id="A0A150WWC3"/>
<dbReference type="GO" id="GO:0065002">
    <property type="term" value="P:intracellular protein transmembrane transport"/>
    <property type="evidence" value="ECO:0007669"/>
    <property type="project" value="TreeGrafter"/>
</dbReference>
<evidence type="ECO:0000313" key="6">
    <source>
        <dbReference type="EMBL" id="KYG70825.1"/>
    </source>
</evidence>
<feature type="transmembrane region" description="Helical" evidence="5">
    <location>
        <begin position="24"/>
        <end position="42"/>
    </location>
</feature>
<feature type="transmembrane region" description="Helical" evidence="5">
    <location>
        <begin position="198"/>
        <end position="215"/>
    </location>
</feature>
<reference evidence="6 7" key="1">
    <citation type="submission" date="2016-03" db="EMBL/GenBank/DDBJ databases">
        <authorList>
            <person name="Ploux O."/>
        </authorList>
    </citation>
    <scope>NUCLEOTIDE SEQUENCE [LARGE SCALE GENOMIC DNA]</scope>
    <source>
        <strain evidence="6 7">BER2</strain>
    </source>
</reference>
<keyword evidence="4 5" id="KW-0472">Membrane</keyword>
<evidence type="ECO:0000313" key="7">
    <source>
        <dbReference type="Proteomes" id="UP000075391"/>
    </source>
</evidence>
<comment type="function">
    <text evidence="5">Part of the twin-arginine translocation (Tat) system that transports large folded proteins containing a characteristic twin-arginine motif in their signal peptide across membranes.</text>
</comment>
<evidence type="ECO:0000256" key="3">
    <source>
        <dbReference type="ARBA" id="ARBA00022989"/>
    </source>
</evidence>
<keyword evidence="5" id="KW-0813">Transport</keyword>
<dbReference type="PANTHER" id="PTHR30371:SF0">
    <property type="entry name" value="SEC-INDEPENDENT PROTEIN TRANSLOCASE PROTEIN TATC, CHLOROPLASTIC-RELATED"/>
    <property type="match status" value="1"/>
</dbReference>
<dbReference type="GO" id="GO:0043953">
    <property type="term" value="P:protein transport by the Tat complex"/>
    <property type="evidence" value="ECO:0007669"/>
    <property type="project" value="UniProtKB-UniRule"/>
</dbReference>
<comment type="similarity">
    <text evidence="5">Belongs to the TatC family.</text>
</comment>
<gene>
    <name evidence="5" type="primary">tatC</name>
    <name evidence="6" type="ORF">AZI85_02525</name>
</gene>
<feature type="transmembrane region" description="Helical" evidence="5">
    <location>
        <begin position="110"/>
        <end position="132"/>
    </location>
</feature>
<dbReference type="InterPro" id="IPR002033">
    <property type="entry name" value="TatC"/>
</dbReference>
<dbReference type="NCBIfam" id="TIGR00945">
    <property type="entry name" value="tatC"/>
    <property type="match status" value="1"/>
</dbReference>
<keyword evidence="3 5" id="KW-1133">Transmembrane helix</keyword>
<keyword evidence="5" id="KW-0653">Protein transport</keyword>
<proteinExistence type="inferred from homology"/>
<sequence length="253" mass="28615">MRSEELDSRAQSLYEHLADLRKRLINCAFILVIATGICYGFSDQIFNFVRAPIAPYLPGGGLIYTGPLDKFIAHLKLAFVCGILISCPFWLHQVWLFVAPGLYSKERKYTLGFIVSGTVLFVLGAAFSYYIALPMAFEFLMHFGGDVDKPMISIDQYMGFFTQMCLMFGVAFELPLVIVVLGMLGIVSQSFLRKNRRYAVMTIAVIAAIITPPDLLSMVMMLTPMWVLFEIAVIIVGVFEKKREFTERVNERE</sequence>
<evidence type="ECO:0000256" key="4">
    <source>
        <dbReference type="ARBA" id="ARBA00023136"/>
    </source>
</evidence>
<evidence type="ECO:0000256" key="1">
    <source>
        <dbReference type="ARBA" id="ARBA00004141"/>
    </source>
</evidence>
<comment type="subcellular location">
    <subcellularLocation>
        <location evidence="5">Cell membrane</location>
        <topology evidence="5">Multi-pass membrane protein</topology>
    </subcellularLocation>
    <subcellularLocation>
        <location evidence="1">Membrane</location>
        <topology evidence="1">Multi-pass membrane protein</topology>
    </subcellularLocation>
</comment>
<name>A0A150WWC3_BDEBC</name>
<dbReference type="RefSeq" id="WP_063242577.1">
    <property type="nucleotide sequence ID" value="NZ_CP168967.1"/>
</dbReference>
<dbReference type="PRINTS" id="PR01840">
    <property type="entry name" value="TATCFAMILY"/>
</dbReference>
<accession>A0A150WWC3</accession>
<evidence type="ECO:0000256" key="5">
    <source>
        <dbReference type="HAMAP-Rule" id="MF_00902"/>
    </source>
</evidence>
<dbReference type="GO" id="GO:0033281">
    <property type="term" value="C:TAT protein transport complex"/>
    <property type="evidence" value="ECO:0007669"/>
    <property type="project" value="UniProtKB-UniRule"/>
</dbReference>
<dbReference type="Proteomes" id="UP000075391">
    <property type="component" value="Unassembled WGS sequence"/>
</dbReference>
<dbReference type="Pfam" id="PF00902">
    <property type="entry name" value="TatC"/>
    <property type="match status" value="1"/>
</dbReference>
<dbReference type="GO" id="GO:0009977">
    <property type="term" value="F:proton motive force dependent protein transmembrane transporter activity"/>
    <property type="evidence" value="ECO:0007669"/>
    <property type="project" value="TreeGrafter"/>
</dbReference>
<feature type="transmembrane region" description="Helical" evidence="5">
    <location>
        <begin position="221"/>
        <end position="239"/>
    </location>
</feature>
<dbReference type="PANTHER" id="PTHR30371">
    <property type="entry name" value="SEC-INDEPENDENT PROTEIN TRANSLOCASE PROTEIN TATC"/>
    <property type="match status" value="1"/>
</dbReference>
<feature type="transmembrane region" description="Helical" evidence="5">
    <location>
        <begin position="160"/>
        <end position="186"/>
    </location>
</feature>
<keyword evidence="5" id="KW-0811">Translocation</keyword>
<dbReference type="HAMAP" id="MF_00902">
    <property type="entry name" value="TatC"/>
    <property type="match status" value="1"/>
</dbReference>
<keyword evidence="2 5" id="KW-0812">Transmembrane</keyword>
<comment type="subunit">
    <text evidence="5">Forms a complex with TatA.</text>
</comment>
<keyword evidence="5" id="KW-1003">Cell membrane</keyword>